<organism evidence="3">
    <name type="scientific">freshwater metagenome</name>
    <dbReference type="NCBI Taxonomy" id="449393"/>
    <lineage>
        <taxon>unclassified sequences</taxon>
        <taxon>metagenomes</taxon>
        <taxon>ecological metagenomes</taxon>
    </lineage>
</organism>
<dbReference type="InterPro" id="IPR010982">
    <property type="entry name" value="Lambda_DNA-bd_dom_sf"/>
</dbReference>
<proteinExistence type="predicted"/>
<dbReference type="PANTHER" id="PTHR46797:SF2">
    <property type="entry name" value="TRANSCRIPTIONAL REGULATOR"/>
    <property type="match status" value="1"/>
</dbReference>
<dbReference type="InterPro" id="IPR013096">
    <property type="entry name" value="Cupin_2"/>
</dbReference>
<accession>A0A6J6D0R8</accession>
<dbReference type="CDD" id="cd02209">
    <property type="entry name" value="cupin_XRE_C"/>
    <property type="match status" value="1"/>
</dbReference>
<reference evidence="3" key="1">
    <citation type="submission" date="2020-05" db="EMBL/GenBank/DDBJ databases">
        <authorList>
            <person name="Chiriac C."/>
            <person name="Salcher M."/>
            <person name="Ghai R."/>
            <person name="Kavagutti S V."/>
        </authorList>
    </citation>
    <scope>NUCLEOTIDE SEQUENCE</scope>
</reference>
<dbReference type="Pfam" id="PF07883">
    <property type="entry name" value="Cupin_2"/>
    <property type="match status" value="1"/>
</dbReference>
<gene>
    <name evidence="3" type="ORF">UFOPK1561_00656</name>
    <name evidence="4" type="ORF">UFOPK2165_00060</name>
</gene>
<dbReference type="CDD" id="cd00093">
    <property type="entry name" value="HTH_XRE"/>
    <property type="match status" value="1"/>
</dbReference>
<dbReference type="GO" id="GO:0003700">
    <property type="term" value="F:DNA-binding transcription factor activity"/>
    <property type="evidence" value="ECO:0007669"/>
    <property type="project" value="TreeGrafter"/>
</dbReference>
<evidence type="ECO:0000259" key="2">
    <source>
        <dbReference type="PROSITE" id="PS50943"/>
    </source>
</evidence>
<dbReference type="SMART" id="SM00530">
    <property type="entry name" value="HTH_XRE"/>
    <property type="match status" value="1"/>
</dbReference>
<dbReference type="InterPro" id="IPR014710">
    <property type="entry name" value="RmlC-like_jellyroll"/>
</dbReference>
<evidence type="ECO:0000313" key="4">
    <source>
        <dbReference type="EMBL" id="CAB4637634.1"/>
    </source>
</evidence>
<dbReference type="GO" id="GO:0003677">
    <property type="term" value="F:DNA binding"/>
    <property type="evidence" value="ECO:0007669"/>
    <property type="project" value="UniProtKB-KW"/>
</dbReference>
<dbReference type="PROSITE" id="PS50943">
    <property type="entry name" value="HTH_CROC1"/>
    <property type="match status" value="1"/>
</dbReference>
<dbReference type="PANTHER" id="PTHR46797">
    <property type="entry name" value="HTH-TYPE TRANSCRIPTIONAL REGULATOR"/>
    <property type="match status" value="1"/>
</dbReference>
<dbReference type="InterPro" id="IPR050807">
    <property type="entry name" value="TransReg_Diox_bact_type"/>
</dbReference>
<keyword evidence="1" id="KW-0238">DNA-binding</keyword>
<dbReference type="Gene3D" id="1.10.260.40">
    <property type="entry name" value="lambda repressor-like DNA-binding domains"/>
    <property type="match status" value="1"/>
</dbReference>
<dbReference type="GO" id="GO:0005829">
    <property type="term" value="C:cytosol"/>
    <property type="evidence" value="ECO:0007669"/>
    <property type="project" value="TreeGrafter"/>
</dbReference>
<dbReference type="Pfam" id="PF01381">
    <property type="entry name" value="HTH_3"/>
    <property type="match status" value="1"/>
</dbReference>
<dbReference type="AlphaFoldDB" id="A0A6J6D0R8"/>
<feature type="domain" description="HTH cro/C1-type" evidence="2">
    <location>
        <begin position="9"/>
        <end position="63"/>
    </location>
</feature>
<name>A0A6J6D0R8_9ZZZZ</name>
<dbReference type="Gene3D" id="2.60.120.10">
    <property type="entry name" value="Jelly Rolls"/>
    <property type="match status" value="1"/>
</dbReference>
<evidence type="ECO:0000313" key="3">
    <source>
        <dbReference type="EMBL" id="CAB4556915.1"/>
    </source>
</evidence>
<dbReference type="InterPro" id="IPR011051">
    <property type="entry name" value="RmlC_Cupin_sf"/>
</dbReference>
<dbReference type="EMBL" id="CAEZWA010000005">
    <property type="protein sequence ID" value="CAB4637634.1"/>
    <property type="molecule type" value="Genomic_DNA"/>
</dbReference>
<dbReference type="SUPFAM" id="SSF51182">
    <property type="entry name" value="RmlC-like cupins"/>
    <property type="match status" value="1"/>
</dbReference>
<evidence type="ECO:0000256" key="1">
    <source>
        <dbReference type="ARBA" id="ARBA00023125"/>
    </source>
</evidence>
<sequence>MHFDIGDELRRVRLSRKLSLRSVASAVGVSASLLSQVETGKTQPSVSTLYALVNHLNISLDGLMKGMSQSDGEKPDGAGYEDGHHGIVQRRNENPLIEMENGVVWERLADGGRDDADPLMVTYEPGSSSSVEGKMMRHDALEYGVIIEGTLTLRIENEVHEIYPGDSFSFDANRLHIWENNSAKPARGIWFVISNKDSQSQDLSNLGPAKTVSLTLPARSAVDVLNVMGDAKTRKLNDQSA</sequence>
<dbReference type="InterPro" id="IPR001387">
    <property type="entry name" value="Cro/C1-type_HTH"/>
</dbReference>
<dbReference type="SUPFAM" id="SSF47413">
    <property type="entry name" value="lambda repressor-like DNA-binding domains"/>
    <property type="match status" value="1"/>
</dbReference>
<protein>
    <submittedName>
        <fullName evidence="3">Unannotated protein</fullName>
    </submittedName>
</protein>
<dbReference type="EMBL" id="CAEZSZ010000070">
    <property type="protein sequence ID" value="CAB4556915.1"/>
    <property type="molecule type" value="Genomic_DNA"/>
</dbReference>